<dbReference type="GO" id="GO:0006654">
    <property type="term" value="P:phosphatidic acid biosynthetic process"/>
    <property type="evidence" value="ECO:0007669"/>
    <property type="project" value="TreeGrafter"/>
</dbReference>
<dbReference type="InterPro" id="IPR002123">
    <property type="entry name" value="Plipid/glycerol_acylTrfase"/>
</dbReference>
<dbReference type="AlphaFoldDB" id="A0A6M2BNK7"/>
<evidence type="ECO:0000313" key="6">
    <source>
        <dbReference type="Proteomes" id="UP000472676"/>
    </source>
</evidence>
<organism evidence="5 6">
    <name type="scientific">Solimonas terrae</name>
    <dbReference type="NCBI Taxonomy" id="1396819"/>
    <lineage>
        <taxon>Bacteria</taxon>
        <taxon>Pseudomonadati</taxon>
        <taxon>Pseudomonadota</taxon>
        <taxon>Gammaproteobacteria</taxon>
        <taxon>Nevskiales</taxon>
        <taxon>Nevskiaceae</taxon>
        <taxon>Solimonas</taxon>
    </lineage>
</organism>
<keyword evidence="3 5" id="KW-0012">Acyltransferase</keyword>
<evidence type="ECO:0000313" key="5">
    <source>
        <dbReference type="EMBL" id="NGY03649.1"/>
    </source>
</evidence>
<dbReference type="SMART" id="SM00563">
    <property type="entry name" value="PlsC"/>
    <property type="match status" value="1"/>
</dbReference>
<dbReference type="Proteomes" id="UP000472676">
    <property type="component" value="Unassembled WGS sequence"/>
</dbReference>
<dbReference type="GO" id="GO:0003841">
    <property type="term" value="F:1-acylglycerol-3-phosphate O-acyltransferase activity"/>
    <property type="evidence" value="ECO:0007669"/>
    <property type="project" value="TreeGrafter"/>
</dbReference>
<dbReference type="PANTHER" id="PTHR10434">
    <property type="entry name" value="1-ACYL-SN-GLYCEROL-3-PHOSPHATE ACYLTRANSFERASE"/>
    <property type="match status" value="1"/>
</dbReference>
<dbReference type="EMBL" id="JAAMOW010000001">
    <property type="protein sequence ID" value="NGY03649.1"/>
    <property type="molecule type" value="Genomic_DNA"/>
</dbReference>
<sequence length="198" mass="22177">MKDHTEIGAAVPRRRSRLLRAIGYGVLRVFGWRIDVCMPNEPKLVVIAAPHTSNWDFVFGMATILALDLDLHWFAKHSLFSGIWGRPLRAIGGIPIDRSAPGGVVRQTAQAFENKNQLIIGLAPEGTRARVAQWKRGFYHLAMSAQVPVLIAWIDYRTKTVGADLVFRPTGDWDADMQPVFARYRRVGARKPENFATG</sequence>
<dbReference type="Pfam" id="PF01553">
    <property type="entry name" value="Acyltransferase"/>
    <property type="match status" value="1"/>
</dbReference>
<keyword evidence="2 5" id="KW-0808">Transferase</keyword>
<keyword evidence="6" id="KW-1185">Reference proteome</keyword>
<gene>
    <name evidence="5" type="ORF">G7Y85_02625</name>
</gene>
<comment type="pathway">
    <text evidence="1">Lipid metabolism.</text>
</comment>
<protein>
    <submittedName>
        <fullName evidence="5">Glycerol acyltransferase</fullName>
    </submittedName>
</protein>
<feature type="domain" description="Phospholipid/glycerol acyltransferase" evidence="4">
    <location>
        <begin position="45"/>
        <end position="157"/>
    </location>
</feature>
<evidence type="ECO:0000256" key="3">
    <source>
        <dbReference type="ARBA" id="ARBA00023315"/>
    </source>
</evidence>
<accession>A0A6M2BNK7</accession>
<evidence type="ECO:0000256" key="2">
    <source>
        <dbReference type="ARBA" id="ARBA00022679"/>
    </source>
</evidence>
<proteinExistence type="predicted"/>
<dbReference type="SUPFAM" id="SSF69593">
    <property type="entry name" value="Glycerol-3-phosphate (1)-acyltransferase"/>
    <property type="match status" value="1"/>
</dbReference>
<reference evidence="5 6" key="1">
    <citation type="journal article" date="2014" name="Int. J. Syst. Evol. Microbiol.">
        <title>Solimonas terrae sp. nov., isolated from soil.</title>
        <authorList>
            <person name="Kim S.J."/>
            <person name="Moon J.Y."/>
            <person name="Weon H.Y."/>
            <person name="Ahn J.H."/>
            <person name="Chen W.M."/>
            <person name="Kwon S.W."/>
        </authorList>
    </citation>
    <scope>NUCLEOTIDE SEQUENCE [LARGE SCALE GENOMIC DNA]</scope>
    <source>
        <strain evidence="5 6">KIS83-12</strain>
    </source>
</reference>
<evidence type="ECO:0000256" key="1">
    <source>
        <dbReference type="ARBA" id="ARBA00005189"/>
    </source>
</evidence>
<evidence type="ECO:0000259" key="4">
    <source>
        <dbReference type="SMART" id="SM00563"/>
    </source>
</evidence>
<name>A0A6M2BNK7_9GAMM</name>
<dbReference type="PANTHER" id="PTHR10434:SF9">
    <property type="entry name" value="PHOSPHOLIPID_GLYCEROL ACYLTRANSFERASE DOMAIN-CONTAINING PROTEIN"/>
    <property type="match status" value="1"/>
</dbReference>
<comment type="caution">
    <text evidence="5">The sequence shown here is derived from an EMBL/GenBank/DDBJ whole genome shotgun (WGS) entry which is preliminary data.</text>
</comment>
<dbReference type="RefSeq" id="WP_166251244.1">
    <property type="nucleotide sequence ID" value="NZ_JAAMOW010000001.1"/>
</dbReference>